<evidence type="ECO:0000259" key="2">
    <source>
        <dbReference type="Pfam" id="PF09992"/>
    </source>
</evidence>
<keyword evidence="4" id="KW-1185">Reference proteome</keyword>
<evidence type="ECO:0000313" key="4">
    <source>
        <dbReference type="Proteomes" id="UP000281547"/>
    </source>
</evidence>
<accession>A0A433XGH3</accession>
<evidence type="ECO:0000313" key="3">
    <source>
        <dbReference type="EMBL" id="RUT33185.1"/>
    </source>
</evidence>
<evidence type="ECO:0000256" key="1">
    <source>
        <dbReference type="SAM" id="SignalP"/>
    </source>
</evidence>
<sequence>MSRFLASKWWLAAGALAVGLLAAFFAVAAGPTQARHCSEERFEAAAYMVCTIDPGRDDLRLFWRDAEGKPYRSFSNLARSIESDGLDLVLAMNAGMYTTDFAPLGLHVEAGETLRRIDTRTIDGPARQVPNFYKRPNGVFFVGNGTAGILTTDTYIDEAPPADFATQSGPMLVIDGALHPALIPGSSDRTRRSGVGVCADGMVRLAISNGNVNFHDFAQLFRLGLDCPNALFLDGGRGTGLYMPELRRNDRSWHGGFGPMLGLVEEKAGSSAAN</sequence>
<protein>
    <recommendedName>
        <fullName evidence="2">Phosphodiester glycosidase domain-containing protein</fullName>
    </recommendedName>
</protein>
<organism evidence="3 4">
    <name type="scientific">Arsenicitalea aurantiaca</name>
    <dbReference type="NCBI Taxonomy" id="1783274"/>
    <lineage>
        <taxon>Bacteria</taxon>
        <taxon>Pseudomonadati</taxon>
        <taxon>Pseudomonadota</taxon>
        <taxon>Alphaproteobacteria</taxon>
        <taxon>Hyphomicrobiales</taxon>
        <taxon>Devosiaceae</taxon>
        <taxon>Arsenicitalea</taxon>
    </lineage>
</organism>
<reference evidence="3 4" key="1">
    <citation type="journal article" date="2016" name="Int. J. Syst. Evol. Microbiol.">
        <title>Arsenicitalea aurantiaca gen. nov., sp. nov., a new member of the family Hyphomicrobiaceae, isolated from high-arsenic sediment.</title>
        <authorList>
            <person name="Mu Y."/>
            <person name="Zhou L."/>
            <person name="Zeng X.C."/>
            <person name="Liu L."/>
            <person name="Pan Y."/>
            <person name="Chen X."/>
            <person name="Wang J."/>
            <person name="Li S."/>
            <person name="Li W.J."/>
            <person name="Wang Y."/>
        </authorList>
    </citation>
    <scope>NUCLEOTIDE SEQUENCE [LARGE SCALE GENOMIC DNA]</scope>
    <source>
        <strain evidence="3 4">42-50</strain>
    </source>
</reference>
<comment type="caution">
    <text evidence="3">The sequence shown here is derived from an EMBL/GenBank/DDBJ whole genome shotgun (WGS) entry which is preliminary data.</text>
</comment>
<feature type="chain" id="PRO_5019492746" description="Phosphodiester glycosidase domain-containing protein" evidence="1">
    <location>
        <begin position="29"/>
        <end position="274"/>
    </location>
</feature>
<dbReference type="OrthoDB" id="5515706at2"/>
<dbReference type="AlphaFoldDB" id="A0A433XGH3"/>
<gene>
    <name evidence="3" type="ORF">EMQ25_05850</name>
</gene>
<dbReference type="EMBL" id="RZNJ01000002">
    <property type="protein sequence ID" value="RUT33185.1"/>
    <property type="molecule type" value="Genomic_DNA"/>
</dbReference>
<feature type="domain" description="Phosphodiester glycosidase" evidence="2">
    <location>
        <begin position="88"/>
        <end position="243"/>
    </location>
</feature>
<dbReference type="InterPro" id="IPR018711">
    <property type="entry name" value="NAGPA"/>
</dbReference>
<dbReference type="Proteomes" id="UP000281547">
    <property type="component" value="Unassembled WGS sequence"/>
</dbReference>
<keyword evidence="1" id="KW-0732">Signal</keyword>
<dbReference type="RefSeq" id="WP_127188139.1">
    <property type="nucleotide sequence ID" value="NZ_RZNJ01000002.1"/>
</dbReference>
<name>A0A433XGH3_9HYPH</name>
<feature type="signal peptide" evidence="1">
    <location>
        <begin position="1"/>
        <end position="28"/>
    </location>
</feature>
<proteinExistence type="predicted"/>
<dbReference type="Pfam" id="PF09992">
    <property type="entry name" value="NAGPA"/>
    <property type="match status" value="1"/>
</dbReference>